<organism evidence="2 3">
    <name type="scientific">Laetiporus sulphureus 93-53</name>
    <dbReference type="NCBI Taxonomy" id="1314785"/>
    <lineage>
        <taxon>Eukaryota</taxon>
        <taxon>Fungi</taxon>
        <taxon>Dikarya</taxon>
        <taxon>Basidiomycota</taxon>
        <taxon>Agaricomycotina</taxon>
        <taxon>Agaricomycetes</taxon>
        <taxon>Polyporales</taxon>
        <taxon>Laetiporus</taxon>
    </lineage>
</organism>
<dbReference type="RefSeq" id="XP_040763708.1">
    <property type="nucleotide sequence ID" value="XM_040906455.1"/>
</dbReference>
<protein>
    <submittedName>
        <fullName evidence="2">Uncharacterized protein</fullName>
    </submittedName>
</protein>
<dbReference type="Proteomes" id="UP000076871">
    <property type="component" value="Unassembled WGS sequence"/>
</dbReference>
<accession>A0A165DZN8</accession>
<dbReference type="EMBL" id="KV427627">
    <property type="protein sequence ID" value="KZT05968.1"/>
    <property type="molecule type" value="Genomic_DNA"/>
</dbReference>
<evidence type="ECO:0000256" key="1">
    <source>
        <dbReference type="SAM" id="MobiDB-lite"/>
    </source>
</evidence>
<evidence type="ECO:0000313" key="3">
    <source>
        <dbReference type="Proteomes" id="UP000076871"/>
    </source>
</evidence>
<sequence length="274" mass="29887">MSTYPIQWLDTTFNSPSRAQELLRPDLESGLITPHDYQLATTFLPGSHRYWPHMYAAVGSGMTAGYVRYLRRPPMSLGRTTLLATVSGFFGAVYGQICRAEAHFAFSEMLDDPVAFSQALENVNKRMGGVRPLGWTLARAKEVKHGEGVHGNAPRPAEGQWAPDAEGAEMGVGSAAVPSRPVSLPEECTSSFNASAYVVNVAMTNASPSSRWDAIRTANARNAGQTSSWDALRQSHERARVPSNPDRPPEEPDRAREQAEFDALLEAERKLGSG</sequence>
<proteinExistence type="predicted"/>
<reference evidence="2 3" key="1">
    <citation type="journal article" date="2016" name="Mol. Biol. Evol.">
        <title>Comparative Genomics of Early-Diverging Mushroom-Forming Fungi Provides Insights into the Origins of Lignocellulose Decay Capabilities.</title>
        <authorList>
            <person name="Nagy L.G."/>
            <person name="Riley R."/>
            <person name="Tritt A."/>
            <person name="Adam C."/>
            <person name="Daum C."/>
            <person name="Floudas D."/>
            <person name="Sun H."/>
            <person name="Yadav J.S."/>
            <person name="Pangilinan J."/>
            <person name="Larsson K.H."/>
            <person name="Matsuura K."/>
            <person name="Barry K."/>
            <person name="Labutti K."/>
            <person name="Kuo R."/>
            <person name="Ohm R.A."/>
            <person name="Bhattacharya S.S."/>
            <person name="Shirouzu T."/>
            <person name="Yoshinaga Y."/>
            <person name="Martin F.M."/>
            <person name="Grigoriev I.V."/>
            <person name="Hibbett D.S."/>
        </authorList>
    </citation>
    <scope>NUCLEOTIDE SEQUENCE [LARGE SCALE GENOMIC DNA]</scope>
    <source>
        <strain evidence="2 3">93-53</strain>
    </source>
</reference>
<feature type="region of interest" description="Disordered" evidence="1">
    <location>
        <begin position="221"/>
        <end position="258"/>
    </location>
</feature>
<dbReference type="OrthoDB" id="3201807at2759"/>
<name>A0A165DZN8_9APHY</name>
<gene>
    <name evidence="2" type="ORF">LAESUDRAFT_701470</name>
</gene>
<feature type="compositionally biased region" description="Basic and acidic residues" evidence="1">
    <location>
        <begin position="247"/>
        <end position="258"/>
    </location>
</feature>
<keyword evidence="3" id="KW-1185">Reference proteome</keyword>
<dbReference type="AlphaFoldDB" id="A0A165DZN8"/>
<dbReference type="GeneID" id="63823484"/>
<dbReference type="InParanoid" id="A0A165DZN8"/>
<evidence type="ECO:0000313" key="2">
    <source>
        <dbReference type="EMBL" id="KZT05968.1"/>
    </source>
</evidence>